<organism evidence="1 2">
    <name type="scientific">Puccinia striiformis f. sp. tritici PST-78</name>
    <dbReference type="NCBI Taxonomy" id="1165861"/>
    <lineage>
        <taxon>Eukaryota</taxon>
        <taxon>Fungi</taxon>
        <taxon>Dikarya</taxon>
        <taxon>Basidiomycota</taxon>
        <taxon>Pucciniomycotina</taxon>
        <taxon>Pucciniomycetes</taxon>
        <taxon>Pucciniales</taxon>
        <taxon>Pucciniaceae</taxon>
        <taxon>Puccinia</taxon>
    </lineage>
</organism>
<dbReference type="Proteomes" id="UP000054564">
    <property type="component" value="Unassembled WGS sequence"/>
</dbReference>
<dbReference type="OrthoDB" id="10341439at2759"/>
<sequence>MFKIFRLISKVYLFISAIRRLNLELIKKHSDLLKRERRSRETTSSETSLTVSLTDHCANFDPRITIRNLVMAF</sequence>
<dbReference type="AlphaFoldDB" id="A0A0L0VS45"/>
<evidence type="ECO:0000313" key="2">
    <source>
        <dbReference type="Proteomes" id="UP000054564"/>
    </source>
</evidence>
<dbReference type="EMBL" id="AJIL01000025">
    <property type="protein sequence ID" value="KNF02103.1"/>
    <property type="molecule type" value="Genomic_DNA"/>
</dbReference>
<name>A0A0L0VS45_9BASI</name>
<keyword evidence="2" id="KW-1185">Reference proteome</keyword>
<proteinExistence type="predicted"/>
<protein>
    <submittedName>
        <fullName evidence="1">Uncharacterized protein</fullName>
    </submittedName>
</protein>
<comment type="caution">
    <text evidence="1">The sequence shown here is derived from an EMBL/GenBank/DDBJ whole genome shotgun (WGS) entry which is preliminary data.</text>
</comment>
<accession>A0A0L0VS45</accession>
<reference evidence="2" key="1">
    <citation type="submission" date="2014-03" db="EMBL/GenBank/DDBJ databases">
        <title>The Genome Sequence of Puccinia striiformis f. sp. tritici PST-78.</title>
        <authorList>
            <consortium name="The Broad Institute Genome Sequencing Platform"/>
            <person name="Cuomo C."/>
            <person name="Hulbert S."/>
            <person name="Chen X."/>
            <person name="Walker B."/>
            <person name="Young S.K."/>
            <person name="Zeng Q."/>
            <person name="Gargeya S."/>
            <person name="Fitzgerald M."/>
            <person name="Haas B."/>
            <person name="Abouelleil A."/>
            <person name="Alvarado L."/>
            <person name="Arachchi H.M."/>
            <person name="Berlin A.M."/>
            <person name="Chapman S.B."/>
            <person name="Goldberg J."/>
            <person name="Griggs A."/>
            <person name="Gujja S."/>
            <person name="Hansen M."/>
            <person name="Howarth C."/>
            <person name="Imamovic A."/>
            <person name="Larimer J."/>
            <person name="McCowan C."/>
            <person name="Montmayeur A."/>
            <person name="Murphy C."/>
            <person name="Neiman D."/>
            <person name="Pearson M."/>
            <person name="Priest M."/>
            <person name="Roberts A."/>
            <person name="Saif S."/>
            <person name="Shea T."/>
            <person name="Sisk P."/>
            <person name="Sykes S."/>
            <person name="Wortman J."/>
            <person name="Nusbaum C."/>
            <person name="Birren B."/>
        </authorList>
    </citation>
    <scope>NUCLEOTIDE SEQUENCE [LARGE SCALE GENOMIC DNA]</scope>
    <source>
        <strain evidence="2">race PST-78</strain>
    </source>
</reference>
<gene>
    <name evidence="1" type="ORF">PSTG_04601</name>
</gene>
<evidence type="ECO:0000313" key="1">
    <source>
        <dbReference type="EMBL" id="KNF02103.1"/>
    </source>
</evidence>